<dbReference type="GO" id="GO:0071111">
    <property type="term" value="F:cyclic-guanylate-specific phosphodiesterase activity"/>
    <property type="evidence" value="ECO:0007669"/>
    <property type="project" value="InterPro"/>
</dbReference>
<dbReference type="InterPro" id="IPR050706">
    <property type="entry name" value="Cyclic-di-GMP_PDE-like"/>
</dbReference>
<name>G4QMY9_GLANF</name>
<protein>
    <submittedName>
        <fullName evidence="2">EAL domain-containing protein</fullName>
    </submittedName>
</protein>
<dbReference type="InterPro" id="IPR035919">
    <property type="entry name" value="EAL_sf"/>
</dbReference>
<dbReference type="eggNOG" id="COG2200">
    <property type="taxonomic scope" value="Bacteria"/>
</dbReference>
<dbReference type="SMART" id="SM00052">
    <property type="entry name" value="EAL"/>
    <property type="match status" value="1"/>
</dbReference>
<dbReference type="RefSeq" id="WP_014110279.1">
    <property type="nucleotide sequence ID" value="NC_016041.1"/>
</dbReference>
<evidence type="ECO:0000259" key="1">
    <source>
        <dbReference type="PROSITE" id="PS50883"/>
    </source>
</evidence>
<dbReference type="Gene3D" id="3.20.20.450">
    <property type="entry name" value="EAL domain"/>
    <property type="match status" value="1"/>
</dbReference>
<dbReference type="CDD" id="cd01948">
    <property type="entry name" value="EAL"/>
    <property type="match status" value="1"/>
</dbReference>
<dbReference type="PROSITE" id="PS50883">
    <property type="entry name" value="EAL"/>
    <property type="match status" value="1"/>
</dbReference>
<dbReference type="PANTHER" id="PTHR33121:SF15">
    <property type="entry name" value="BLUE LIGHT- AND TEMPERATURE-REGULATED ANTIREPRESSOR BLUF"/>
    <property type="match status" value="1"/>
</dbReference>
<evidence type="ECO:0000313" key="3">
    <source>
        <dbReference type="Proteomes" id="UP000009282"/>
    </source>
</evidence>
<keyword evidence="3" id="KW-1185">Reference proteome</keyword>
<sequence length="258" mass="29273">MNKDGPKDYQSLACQQCRNADVLNFDFTMAFQPIVDFDNKCIFGYEALVRGLENQSAFEVISQVNDENLYRFDQCCRVKAIALAARLDIRSYVSINFLPNAVYRPELCIQTTLNAAQEFGFPIDKILFEVTEVERVASNEHLSEIINYYQSKGFKTALDDFGAGYAGLNLLAEFQPNIVKLDMALIRDIHIHPIKLTIVRKMHELNCELGITTLAEGVESIDELRVLRELGINLFQGYYFAKPAFEALPDVDQSAYSL</sequence>
<dbReference type="KEGG" id="gni:GNIT_3314"/>
<dbReference type="PANTHER" id="PTHR33121">
    <property type="entry name" value="CYCLIC DI-GMP PHOSPHODIESTERASE PDEF"/>
    <property type="match status" value="1"/>
</dbReference>
<dbReference type="Proteomes" id="UP000009282">
    <property type="component" value="Chromosome"/>
</dbReference>
<dbReference type="EMBL" id="CP003060">
    <property type="protein sequence ID" value="AEP31408.1"/>
    <property type="molecule type" value="Genomic_DNA"/>
</dbReference>
<gene>
    <name evidence="2" type="ordered locus">GNIT_3314</name>
</gene>
<evidence type="ECO:0000313" key="2">
    <source>
        <dbReference type="EMBL" id="AEP31408.1"/>
    </source>
</evidence>
<dbReference type="HOGENOM" id="CLU_000445_70_50_6"/>
<reference evidence="2 3" key="1">
    <citation type="journal article" date="2011" name="J. Bacteriol.">
        <title>Complete genome sequence of seawater bacterium Glaciecola nitratireducens FR1064T.</title>
        <authorList>
            <person name="Bian F."/>
            <person name="Qin Q.L."/>
            <person name="Xie B.B."/>
            <person name="Shu Y.L."/>
            <person name="Zhang X.Y."/>
            <person name="Yu Y."/>
            <person name="Chen B."/>
            <person name="Chen X.L."/>
            <person name="Zhou B.C."/>
            <person name="Zhang Y.Z."/>
        </authorList>
    </citation>
    <scope>NUCLEOTIDE SEQUENCE [LARGE SCALE GENOMIC DNA]</scope>
    <source>
        <strain evidence="3">JCM 12485 / KCTC 12276 / FR1064</strain>
    </source>
</reference>
<dbReference type="AlphaFoldDB" id="G4QMY9"/>
<feature type="domain" description="EAL" evidence="1">
    <location>
        <begin position="10"/>
        <end position="257"/>
    </location>
</feature>
<dbReference type="SUPFAM" id="SSF141868">
    <property type="entry name" value="EAL domain-like"/>
    <property type="match status" value="1"/>
</dbReference>
<accession>G4QMY9</accession>
<dbReference type="Pfam" id="PF00563">
    <property type="entry name" value="EAL"/>
    <property type="match status" value="1"/>
</dbReference>
<organism evidence="2 3">
    <name type="scientific">Glaciecola nitratireducens (strain JCM 12485 / KCTC 12276 / FR1064)</name>
    <dbReference type="NCBI Taxonomy" id="1085623"/>
    <lineage>
        <taxon>Bacteria</taxon>
        <taxon>Pseudomonadati</taxon>
        <taxon>Pseudomonadota</taxon>
        <taxon>Gammaproteobacteria</taxon>
        <taxon>Alteromonadales</taxon>
        <taxon>Alteromonadaceae</taxon>
        <taxon>Brumicola</taxon>
    </lineage>
</organism>
<proteinExistence type="predicted"/>
<dbReference type="STRING" id="1085623.GNIT_3314"/>
<dbReference type="InterPro" id="IPR001633">
    <property type="entry name" value="EAL_dom"/>
</dbReference>